<name>A0ABU5HAW5_9BACT</name>
<dbReference type="EMBL" id="JAXIVS010000011">
    <property type="protein sequence ID" value="MDY7230614.1"/>
    <property type="molecule type" value="Genomic_DNA"/>
</dbReference>
<organism evidence="1 2">
    <name type="scientific">Hyalangium rubrum</name>
    <dbReference type="NCBI Taxonomy" id="3103134"/>
    <lineage>
        <taxon>Bacteria</taxon>
        <taxon>Pseudomonadati</taxon>
        <taxon>Myxococcota</taxon>
        <taxon>Myxococcia</taxon>
        <taxon>Myxococcales</taxon>
        <taxon>Cystobacterineae</taxon>
        <taxon>Archangiaceae</taxon>
        <taxon>Hyalangium</taxon>
    </lineage>
</organism>
<dbReference type="RefSeq" id="WP_321549331.1">
    <property type="nucleotide sequence ID" value="NZ_JAXIVS010000011.1"/>
</dbReference>
<accession>A0ABU5HAW5</accession>
<keyword evidence="2" id="KW-1185">Reference proteome</keyword>
<sequence length="46" mass="4662">MLKLGAAMVAVLARTTGPSWTGAPWTRAAHSAAVLKGAALPFAPPF</sequence>
<evidence type="ECO:0000313" key="2">
    <source>
        <dbReference type="Proteomes" id="UP001291309"/>
    </source>
</evidence>
<comment type="caution">
    <text evidence="1">The sequence shown here is derived from an EMBL/GenBank/DDBJ whole genome shotgun (WGS) entry which is preliminary data.</text>
</comment>
<reference evidence="1 2" key="1">
    <citation type="submission" date="2023-12" db="EMBL/GenBank/DDBJ databases">
        <title>the genome sequence of Hyalangium sp. s54d21.</title>
        <authorList>
            <person name="Zhang X."/>
        </authorList>
    </citation>
    <scope>NUCLEOTIDE SEQUENCE [LARGE SCALE GENOMIC DNA]</scope>
    <source>
        <strain evidence="2">s54d21</strain>
    </source>
</reference>
<gene>
    <name evidence="1" type="ORF">SYV04_29735</name>
</gene>
<proteinExistence type="predicted"/>
<evidence type="ECO:0000313" key="1">
    <source>
        <dbReference type="EMBL" id="MDY7230614.1"/>
    </source>
</evidence>
<protein>
    <submittedName>
        <fullName evidence="1">Uncharacterized protein</fullName>
    </submittedName>
</protein>
<dbReference type="Proteomes" id="UP001291309">
    <property type="component" value="Unassembled WGS sequence"/>
</dbReference>